<evidence type="ECO:0000256" key="3">
    <source>
        <dbReference type="ARBA" id="ARBA00051915"/>
    </source>
</evidence>
<gene>
    <name evidence="8" type="ORF">NEE01_11680</name>
</gene>
<dbReference type="InterPro" id="IPR025110">
    <property type="entry name" value="AMP-bd_C"/>
</dbReference>
<dbReference type="PANTHER" id="PTHR43767">
    <property type="entry name" value="LONG-CHAIN-FATTY-ACID--COA LIGASE"/>
    <property type="match status" value="1"/>
</dbReference>
<dbReference type="InterPro" id="IPR050237">
    <property type="entry name" value="ATP-dep_AMP-bd_enzyme"/>
</dbReference>
<evidence type="ECO:0000259" key="7">
    <source>
        <dbReference type="Pfam" id="PF13193"/>
    </source>
</evidence>
<dbReference type="EMBL" id="JANFAV010000007">
    <property type="protein sequence ID" value="MCW6535441.1"/>
    <property type="molecule type" value="Genomic_DNA"/>
</dbReference>
<dbReference type="Gene3D" id="3.40.50.12780">
    <property type="entry name" value="N-terminal domain of ligase-like"/>
    <property type="match status" value="1"/>
</dbReference>
<protein>
    <recommendedName>
        <fullName evidence="5">3-methylmercaptopropionyl-CoA ligase</fullName>
        <ecNumber evidence="4">6.2.1.44</ecNumber>
    </recommendedName>
</protein>
<evidence type="ECO:0000256" key="1">
    <source>
        <dbReference type="ARBA" id="ARBA00006432"/>
    </source>
</evidence>
<evidence type="ECO:0000256" key="4">
    <source>
        <dbReference type="ARBA" id="ARBA00066616"/>
    </source>
</evidence>
<proteinExistence type="inferred from homology"/>
<evidence type="ECO:0000259" key="6">
    <source>
        <dbReference type="Pfam" id="PF00501"/>
    </source>
</evidence>
<dbReference type="InterPro" id="IPR045851">
    <property type="entry name" value="AMP-bd_C_sf"/>
</dbReference>
<keyword evidence="9" id="KW-1185">Reference proteome</keyword>
<dbReference type="Pfam" id="PF00501">
    <property type="entry name" value="AMP-binding"/>
    <property type="match status" value="1"/>
</dbReference>
<accession>A0AA41ZA69</accession>
<dbReference type="NCBIfam" id="NF004837">
    <property type="entry name" value="PRK06187.1"/>
    <property type="match status" value="1"/>
</dbReference>
<dbReference type="GO" id="GO:0016878">
    <property type="term" value="F:acid-thiol ligase activity"/>
    <property type="evidence" value="ECO:0007669"/>
    <property type="project" value="UniProtKB-ARBA"/>
</dbReference>
<dbReference type="Proteomes" id="UP001165565">
    <property type="component" value="Unassembled WGS sequence"/>
</dbReference>
<evidence type="ECO:0000313" key="9">
    <source>
        <dbReference type="Proteomes" id="UP001165565"/>
    </source>
</evidence>
<sequence>MSLPTTFGAALRHHAIERPDAIALRFAGRVTSYADVDAHADRVANALVAMELKKGDRIAYLGKNSDHSIELALGAARAGVVFVPIIWRLAAPEVAHILADSHAAALFVEPAFAAIGDAAAARGLAVRSMDEASYRAFRDAASATPPAVVVDEHDIVLQLYTSGTTGLPKGVMLSHANGIRQRANMIAAGIDWLLADPGDTTIIAMPYGHIGGVGVVLGAINSGQELIVHAEFDPGAVIDAVAEHRVRRLFLVPAAIGIMLQHPKAADADFSSIETLSYGASPIPLPLLQQAVARIGCGFVQVYGMTETWGAVVALPPEDHLPGREHKMTAAGKALPGVELRIIDAAGHMLPPDTIGEVAIRSPNNTPGYWNKPEETAKTLIGDGWLRTGDAGMLDAEGYLYIQDRIKDMIITGAENVYPAEVESAIYGHPAVADVAVIGVPDAKWGEAVKAIVVLKPGEQADADAIIAHARARIAGFKCPKSVDFVAALPRNPAGKILRRELRAPFWARHDRKVV</sequence>
<dbReference type="Pfam" id="PF13193">
    <property type="entry name" value="AMP-binding_C"/>
    <property type="match status" value="1"/>
</dbReference>
<dbReference type="SUPFAM" id="SSF56801">
    <property type="entry name" value="Acetyl-CoA synthetase-like"/>
    <property type="match status" value="1"/>
</dbReference>
<comment type="catalytic activity">
    <reaction evidence="3">
        <text>3-(methylsulfanyl)propanoate + ATP + CoA = 3-(methylsulfanyl)propanoyl-CoA + AMP + diphosphate</text>
        <dbReference type="Rhea" id="RHEA:43052"/>
        <dbReference type="ChEBI" id="CHEBI:30616"/>
        <dbReference type="ChEBI" id="CHEBI:33019"/>
        <dbReference type="ChEBI" id="CHEBI:49016"/>
        <dbReference type="ChEBI" id="CHEBI:57287"/>
        <dbReference type="ChEBI" id="CHEBI:82815"/>
        <dbReference type="ChEBI" id="CHEBI:456215"/>
        <dbReference type="EC" id="6.2.1.44"/>
    </reaction>
    <physiologicalReaction direction="left-to-right" evidence="3">
        <dbReference type="Rhea" id="RHEA:43053"/>
    </physiologicalReaction>
</comment>
<comment type="caution">
    <text evidence="8">The sequence shown here is derived from an EMBL/GenBank/DDBJ whole genome shotgun (WGS) entry which is preliminary data.</text>
</comment>
<evidence type="ECO:0000256" key="5">
    <source>
        <dbReference type="ARBA" id="ARBA00067668"/>
    </source>
</evidence>
<feature type="domain" description="AMP-binding enzyme C-terminal" evidence="7">
    <location>
        <begin position="421"/>
        <end position="496"/>
    </location>
</feature>
<dbReference type="InterPro" id="IPR042099">
    <property type="entry name" value="ANL_N_sf"/>
</dbReference>
<comment type="similarity">
    <text evidence="1">Belongs to the ATP-dependent AMP-binding enzyme family.</text>
</comment>
<dbReference type="FunFam" id="3.30.300.30:FF:000008">
    <property type="entry name" value="2,3-dihydroxybenzoate-AMP ligase"/>
    <property type="match status" value="1"/>
</dbReference>
<reference evidence="8" key="1">
    <citation type="submission" date="2022-06" db="EMBL/GenBank/DDBJ databases">
        <title>Sphingomonas sp. nov. isolated from rhizosphere soil of tomato.</title>
        <authorList>
            <person name="Dong H."/>
            <person name="Gao R."/>
        </authorList>
    </citation>
    <scope>NUCLEOTIDE SEQUENCE</scope>
    <source>
        <strain evidence="8">MMSM24</strain>
    </source>
</reference>
<evidence type="ECO:0000256" key="2">
    <source>
        <dbReference type="ARBA" id="ARBA00022598"/>
    </source>
</evidence>
<organism evidence="8 9">
    <name type="scientific">Sphingomonas lycopersici</name>
    <dbReference type="NCBI Taxonomy" id="2951807"/>
    <lineage>
        <taxon>Bacteria</taxon>
        <taxon>Pseudomonadati</taxon>
        <taxon>Pseudomonadota</taxon>
        <taxon>Alphaproteobacteria</taxon>
        <taxon>Sphingomonadales</taxon>
        <taxon>Sphingomonadaceae</taxon>
        <taxon>Sphingomonas</taxon>
    </lineage>
</organism>
<feature type="domain" description="AMP-dependent synthetase/ligase" evidence="6">
    <location>
        <begin position="12"/>
        <end position="370"/>
    </location>
</feature>
<dbReference type="Gene3D" id="3.30.300.30">
    <property type="match status" value="1"/>
</dbReference>
<name>A0AA41ZA69_9SPHN</name>
<keyword evidence="2 8" id="KW-0436">Ligase</keyword>
<evidence type="ECO:0000313" key="8">
    <source>
        <dbReference type="EMBL" id="MCW6535441.1"/>
    </source>
</evidence>
<dbReference type="AlphaFoldDB" id="A0AA41ZA69"/>
<dbReference type="PANTHER" id="PTHR43767:SF1">
    <property type="entry name" value="NONRIBOSOMAL PEPTIDE SYNTHASE PES1 (EUROFUNG)-RELATED"/>
    <property type="match status" value="1"/>
</dbReference>
<dbReference type="EC" id="6.2.1.44" evidence="4"/>
<dbReference type="InterPro" id="IPR000873">
    <property type="entry name" value="AMP-dep_synth/lig_dom"/>
</dbReference>